<sequence length="597" mass="66995">MKIPTSSANNVQSDSLIAIMGSKGAGKSSFIDVAMKHLGHIDTLKAVALIESPGCNDCSATRDASHWDAEISKMVLQLMDCSLSGIIYLHDISHPKIPTPSPKILAAFRKLCASGVPWATNVVVVTTFWDRLPAGEFNKGLAKEAELKNEDGFLHELFVNGARFLRHAHQSDRLPIENTLFSSPPSIVLELLASPPASSSSAKDPQGIERIYVSEATFAAELERLKTQHTLDLQQLKEEMTTLRETLRVDRDNAQAEGFQKLKEETATHRETLRVEREEARAQDSQTLKDEMVTIQEKLRAEMDEAKAQHMQALKEEMATVREKLRNETDEAKTQRMQALKEEMSTVREKLRDDMDEGKAQDMQALKEEMATVLEKLRDEIKAANAQDMQVLKEEIAALRETPTAERDEAQAEPRAFKKLHAKKNPHVSLKATVKSSPSPTSVSENHAPPSPRVPFAVVSWGDRHSRVYFQDEEGWIREAWCEDGEWSTEDAGYVREKCEERIFCETIVKLNTPLAAVSWDNGNEIRVYYLSITNTLREYRWSSKSGSTWSRSCLDSVGVRVEADSGIAAIHSPHDNKIHLYCQLGTYHPTPANVHT</sequence>
<gene>
    <name evidence="4" type="ORF">JAAARDRAFT_189545</name>
</gene>
<evidence type="ECO:0000313" key="4">
    <source>
        <dbReference type="EMBL" id="KDQ62187.1"/>
    </source>
</evidence>
<feature type="compositionally biased region" description="Low complexity" evidence="3">
    <location>
        <begin position="431"/>
        <end position="444"/>
    </location>
</feature>
<dbReference type="SUPFAM" id="SSF52540">
    <property type="entry name" value="P-loop containing nucleoside triphosphate hydrolases"/>
    <property type="match status" value="1"/>
</dbReference>
<reference evidence="5" key="1">
    <citation type="journal article" date="2014" name="Proc. Natl. Acad. Sci. U.S.A.">
        <title>Extensive sampling of basidiomycete genomes demonstrates inadequacy of the white-rot/brown-rot paradigm for wood decay fungi.</title>
        <authorList>
            <person name="Riley R."/>
            <person name="Salamov A.A."/>
            <person name="Brown D.W."/>
            <person name="Nagy L.G."/>
            <person name="Floudas D."/>
            <person name="Held B.W."/>
            <person name="Levasseur A."/>
            <person name="Lombard V."/>
            <person name="Morin E."/>
            <person name="Otillar R."/>
            <person name="Lindquist E.A."/>
            <person name="Sun H."/>
            <person name="LaButti K.M."/>
            <person name="Schmutz J."/>
            <person name="Jabbour D."/>
            <person name="Luo H."/>
            <person name="Baker S.E."/>
            <person name="Pisabarro A.G."/>
            <person name="Walton J.D."/>
            <person name="Blanchette R.A."/>
            <person name="Henrissat B."/>
            <person name="Martin F."/>
            <person name="Cullen D."/>
            <person name="Hibbett D.S."/>
            <person name="Grigoriev I.V."/>
        </authorList>
    </citation>
    <scope>NUCLEOTIDE SEQUENCE [LARGE SCALE GENOMIC DNA]</scope>
    <source>
        <strain evidence="5">MUCL 33604</strain>
    </source>
</reference>
<dbReference type="SUPFAM" id="SSF89372">
    <property type="entry name" value="Fucose-specific lectin"/>
    <property type="match status" value="1"/>
</dbReference>
<keyword evidence="5" id="KW-1185">Reference proteome</keyword>
<name>A0A067QFA0_9AGAM</name>
<dbReference type="Proteomes" id="UP000027265">
    <property type="component" value="Unassembled WGS sequence"/>
</dbReference>
<dbReference type="Pfam" id="PF07938">
    <property type="entry name" value="Fungal_lectin"/>
    <property type="match status" value="1"/>
</dbReference>
<dbReference type="Gene3D" id="2.120.10.70">
    <property type="entry name" value="Fucose-specific lectin"/>
    <property type="match status" value="1"/>
</dbReference>
<feature type="coiled-coil region" evidence="2">
    <location>
        <begin position="285"/>
        <end position="402"/>
    </location>
</feature>
<protein>
    <submittedName>
        <fullName evidence="4">Uncharacterized protein</fullName>
    </submittedName>
</protein>
<evidence type="ECO:0000313" key="5">
    <source>
        <dbReference type="Proteomes" id="UP000027265"/>
    </source>
</evidence>
<dbReference type="InterPro" id="IPR027417">
    <property type="entry name" value="P-loop_NTPase"/>
</dbReference>
<dbReference type="HOGENOM" id="CLU_457130_0_0_1"/>
<dbReference type="OrthoDB" id="407298at2759"/>
<evidence type="ECO:0000256" key="2">
    <source>
        <dbReference type="SAM" id="Coils"/>
    </source>
</evidence>
<evidence type="ECO:0000256" key="3">
    <source>
        <dbReference type="SAM" id="MobiDB-lite"/>
    </source>
</evidence>
<feature type="coiled-coil region" evidence="2">
    <location>
        <begin position="219"/>
        <end position="257"/>
    </location>
</feature>
<proteinExistence type="inferred from homology"/>
<organism evidence="4 5">
    <name type="scientific">Jaapia argillacea MUCL 33604</name>
    <dbReference type="NCBI Taxonomy" id="933084"/>
    <lineage>
        <taxon>Eukaryota</taxon>
        <taxon>Fungi</taxon>
        <taxon>Dikarya</taxon>
        <taxon>Basidiomycota</taxon>
        <taxon>Agaricomycotina</taxon>
        <taxon>Agaricomycetes</taxon>
        <taxon>Agaricomycetidae</taxon>
        <taxon>Jaapiales</taxon>
        <taxon>Jaapiaceae</taxon>
        <taxon>Jaapia</taxon>
    </lineage>
</organism>
<dbReference type="Gene3D" id="3.40.50.300">
    <property type="entry name" value="P-loop containing nucleotide triphosphate hydrolases"/>
    <property type="match status" value="1"/>
</dbReference>
<keyword evidence="2" id="KW-0175">Coiled coil</keyword>
<feature type="region of interest" description="Disordered" evidence="3">
    <location>
        <begin position="430"/>
        <end position="449"/>
    </location>
</feature>
<dbReference type="InterPro" id="IPR012475">
    <property type="entry name" value="Fungal_lectin"/>
</dbReference>
<dbReference type="InParanoid" id="A0A067QFA0"/>
<comment type="similarity">
    <text evidence="1">Belongs to the fungal fucose-specific lectin family.</text>
</comment>
<evidence type="ECO:0000256" key="1">
    <source>
        <dbReference type="ARBA" id="ARBA00009042"/>
    </source>
</evidence>
<dbReference type="EMBL" id="KL197711">
    <property type="protein sequence ID" value="KDQ62187.1"/>
    <property type="molecule type" value="Genomic_DNA"/>
</dbReference>
<accession>A0A067QFA0</accession>
<dbReference type="AlphaFoldDB" id="A0A067QFA0"/>